<evidence type="ECO:0000313" key="1">
    <source>
        <dbReference type="EMBL" id="AUO47548.1"/>
    </source>
</evidence>
<sequence>MLATQAPRLLAITASSFIASKLCSHRFTVTSWLPRRLSYRHCSYRKACDSPAPACGLPNPGRSCGR</sequence>
<accession>A0ABM6R3I0</accession>
<reference evidence="1 2" key="1">
    <citation type="submission" date="2018-01" db="EMBL/GenBank/DDBJ databases">
        <title>Tropical forage species Digitaria eriantha prevents oxidative stress under low temperature conditions by the incorporation of polyhydroxybutyrate-producing endophytic bacteria.</title>
        <authorList>
            <person name="Stritzler M."/>
            <person name="Ayub N."/>
        </authorList>
    </citation>
    <scope>NUCLEOTIDE SEQUENCE [LARGE SCALE GENOMIC DNA]</scope>
    <source>
        <strain evidence="1 2">FR1</strain>
    </source>
</reference>
<organism evidence="1 2">
    <name type="scientific">Pseudomonas ogarae (strain DSM 112162 / CECT 30235 / F113)</name>
    <dbReference type="NCBI Taxonomy" id="1114970"/>
    <lineage>
        <taxon>Bacteria</taxon>
        <taxon>Pseudomonadati</taxon>
        <taxon>Pseudomonadota</taxon>
        <taxon>Gammaproteobacteria</taxon>
        <taxon>Pseudomonadales</taxon>
        <taxon>Pseudomonadaceae</taxon>
        <taxon>Pseudomonas</taxon>
    </lineage>
</organism>
<name>A0ABM6R3I0_PSEO1</name>
<proteinExistence type="predicted"/>
<evidence type="ECO:0008006" key="3">
    <source>
        <dbReference type="Google" id="ProtNLM"/>
    </source>
</evidence>
<keyword evidence="2" id="KW-1185">Reference proteome</keyword>
<dbReference type="EMBL" id="CP025738">
    <property type="protein sequence ID" value="AUO47548.1"/>
    <property type="molecule type" value="Genomic_DNA"/>
</dbReference>
<evidence type="ECO:0000313" key="2">
    <source>
        <dbReference type="Proteomes" id="UP000235315"/>
    </source>
</evidence>
<protein>
    <recommendedName>
        <fullName evidence="3">DUF1534 domain-containing protein</fullName>
    </recommendedName>
</protein>
<gene>
    <name evidence="1" type="ORF">C1C98_19925</name>
</gene>
<dbReference type="Proteomes" id="UP000235315">
    <property type="component" value="Chromosome"/>
</dbReference>